<dbReference type="RefSeq" id="WP_135758915.1">
    <property type="nucleotide sequence ID" value="NZ_RQHW01000008.1"/>
</dbReference>
<keyword evidence="2" id="KW-1185">Reference proteome</keyword>
<proteinExistence type="predicted"/>
<dbReference type="AlphaFoldDB" id="A0A4R9M1U2"/>
<organism evidence="1 2">
    <name type="scientific">Leptospira idonii</name>
    <dbReference type="NCBI Taxonomy" id="1193500"/>
    <lineage>
        <taxon>Bacteria</taxon>
        <taxon>Pseudomonadati</taxon>
        <taxon>Spirochaetota</taxon>
        <taxon>Spirochaetia</taxon>
        <taxon>Leptospirales</taxon>
        <taxon>Leptospiraceae</taxon>
        <taxon>Leptospira</taxon>
    </lineage>
</organism>
<dbReference type="EMBL" id="RQHW01000008">
    <property type="protein sequence ID" value="TGN20700.1"/>
    <property type="molecule type" value="Genomic_DNA"/>
</dbReference>
<evidence type="ECO:0000313" key="2">
    <source>
        <dbReference type="Proteomes" id="UP000298058"/>
    </source>
</evidence>
<gene>
    <name evidence="1" type="ORF">EHS15_02245</name>
</gene>
<reference evidence="1" key="1">
    <citation type="journal article" date="2019" name="PLoS Negl. Trop. Dis.">
        <title>Revisiting the worldwide diversity of Leptospira species in the environment.</title>
        <authorList>
            <person name="Vincent A.T."/>
            <person name="Schiettekatte O."/>
            <person name="Bourhy P."/>
            <person name="Veyrier F.J."/>
            <person name="Picardeau M."/>
        </authorList>
    </citation>
    <scope>NUCLEOTIDE SEQUENCE [LARGE SCALE GENOMIC DNA]</scope>
    <source>
        <strain evidence="1">201300427</strain>
    </source>
</reference>
<evidence type="ECO:0008006" key="3">
    <source>
        <dbReference type="Google" id="ProtNLM"/>
    </source>
</evidence>
<dbReference type="OrthoDB" id="326537at2"/>
<sequence>MISALAFTACHKEKVKEEALLAGLLSQAVRTAGQGNCAVNINLTGLSYGTLVQVAVSSGTADTTFNGAKFLAHFNSLHGSSHTAATLNNVSYNRKYDAFFTDKDTWNAAARATYLRTIETQAEANNLAGVGLSAATYGALKGSRGSAIMACARIPKSSCSYSALTTASRTKDLENQVTVYNTVATAQDCKKTPNIEYALKTNLFNGAYAGEVFSFVDGSTFTPVNDGPSGSNTTSTSVLAERSYPKFGTLVSLGFGQLMPMIAATSAASTAYALTTDAYTQGSNITATEVVSCEALGLPSGGPTATAALPLSPVREVAYSFSTQGQAASAYAAARTTLNGPALTNGSGVASTQTAFDEATSCNNGLRASYAPPLAIGGGKLGAVTGTTGDGGSTTLLTSCIYGLTSAGRAAPIAVIGATLAGISHCPAAASAGVGSVKFADTGLQTLADFPNN</sequence>
<name>A0A4R9M1U2_9LEPT</name>
<protein>
    <recommendedName>
        <fullName evidence="3">Lipoprotein</fullName>
    </recommendedName>
</protein>
<dbReference type="Proteomes" id="UP000298058">
    <property type="component" value="Unassembled WGS sequence"/>
</dbReference>
<evidence type="ECO:0000313" key="1">
    <source>
        <dbReference type="EMBL" id="TGN20700.1"/>
    </source>
</evidence>
<comment type="caution">
    <text evidence="1">The sequence shown here is derived from an EMBL/GenBank/DDBJ whole genome shotgun (WGS) entry which is preliminary data.</text>
</comment>
<accession>A0A4R9M1U2</accession>